<dbReference type="GO" id="GO:0060468">
    <property type="term" value="P:prevention of polyspermy"/>
    <property type="evidence" value="ECO:0007669"/>
    <property type="project" value="TreeGrafter"/>
</dbReference>
<evidence type="ECO:0000256" key="7">
    <source>
        <dbReference type="ARBA" id="ARBA00022989"/>
    </source>
</evidence>
<keyword evidence="8" id="KW-0472">Membrane</keyword>
<evidence type="ECO:0008006" key="18">
    <source>
        <dbReference type="Google" id="ProtNLM"/>
    </source>
</evidence>
<evidence type="ECO:0000256" key="6">
    <source>
        <dbReference type="ARBA" id="ARBA00022692"/>
    </source>
</evidence>
<evidence type="ECO:0000256" key="9">
    <source>
        <dbReference type="ARBA" id="ARBA00023157"/>
    </source>
</evidence>
<evidence type="ECO:0000256" key="3">
    <source>
        <dbReference type="ARBA" id="ARBA00022525"/>
    </source>
</evidence>
<proteinExistence type="predicted"/>
<keyword evidence="3" id="KW-0964">Secreted</keyword>
<sequence>MVLELPKEPLKRVLFLDKSNQWVAVIDAPEYCNYTLSQGIGRNFFITPYTACDVRILLWYLTTGGEKGYVLMKCPTSAGEPTEAPTPTTTTRKPTEPVPIATTICRASTMMVVLPPGPLEEVLLMDKSNNLVPVKDAPKYCNYSLVEGEGRNIFITPYVTTCDVQIVNNSYVLTLHYTTTEGVFVSVGMKCPTSAGEPTEAPTPTTTTKKPTEPVPIATTICRASTMMVVLPPGPLEEVLLIDQSNNRVPVNDAPKYCNYSLVESEGGNIFTTPYTTCDVKILNKNYVLTLHYTTTEGCLAICCQCSQDLWLQFGEGNGKNILTAPYNACNVKILNNFYILRVLYTTLTGQHGDIHAKCPVPGLVPREGCKIPRSQQVACGPPNADPQLCVANGCCVDATTSQCYYPLDACTADGHFVFAVYRTSTKPEIDPGSLVIAGNQSCAPVICTPDFAIFKFPVTGCGTHAFMVAETTIYLAEVHGMVRGTGQVYGEITRDSSYRLQVECRYGKGSLASTGYLVVNPLPPSAALAFGSLGVRLRIATDASYTTFHPLSHLPLRFLLGSKVYLEVQLINPPDPNVVLLVHYCIAYPQSSQSAWVILYEG</sequence>
<feature type="disulfide bond" evidence="13">
    <location>
        <begin position="370"/>
        <end position="396"/>
    </location>
</feature>
<dbReference type="GO" id="GO:0007339">
    <property type="term" value="P:binding of sperm to zona pellucida"/>
    <property type="evidence" value="ECO:0007669"/>
    <property type="project" value="TreeGrafter"/>
</dbReference>
<evidence type="ECO:0000256" key="10">
    <source>
        <dbReference type="ARBA" id="ARBA00023180"/>
    </source>
</evidence>
<dbReference type="InterPro" id="IPR000519">
    <property type="entry name" value="P_trefoil_dom"/>
</dbReference>
<dbReference type="AlphaFoldDB" id="A0AAD8CHA3"/>
<evidence type="ECO:0000259" key="15">
    <source>
        <dbReference type="PROSITE" id="PS51448"/>
    </source>
</evidence>
<evidence type="ECO:0000256" key="12">
    <source>
        <dbReference type="ARBA" id="ARBA00024183"/>
    </source>
</evidence>
<keyword evidence="10" id="KW-0325">Glycoprotein</keyword>
<dbReference type="GO" id="GO:0032190">
    <property type="term" value="F:acrosin binding"/>
    <property type="evidence" value="ECO:0007669"/>
    <property type="project" value="TreeGrafter"/>
</dbReference>
<evidence type="ECO:0000313" key="16">
    <source>
        <dbReference type="EMBL" id="KAK1142895.1"/>
    </source>
</evidence>
<organism evidence="16 17">
    <name type="scientific">Acipenser oxyrinchus oxyrinchus</name>
    <dbReference type="NCBI Taxonomy" id="40147"/>
    <lineage>
        <taxon>Eukaryota</taxon>
        <taxon>Metazoa</taxon>
        <taxon>Chordata</taxon>
        <taxon>Craniata</taxon>
        <taxon>Vertebrata</taxon>
        <taxon>Euteleostomi</taxon>
        <taxon>Actinopterygii</taxon>
        <taxon>Chondrostei</taxon>
        <taxon>Acipenseriformes</taxon>
        <taxon>Acipenseridae</taxon>
        <taxon>Acipenser</taxon>
    </lineage>
</organism>
<keyword evidence="11" id="KW-0278">Fertilization</keyword>
<keyword evidence="9 13" id="KW-1015">Disulfide bond</keyword>
<dbReference type="GO" id="GO:0035804">
    <property type="term" value="F:structural constituent of egg coat"/>
    <property type="evidence" value="ECO:0007669"/>
    <property type="project" value="TreeGrafter"/>
</dbReference>
<evidence type="ECO:0000256" key="13">
    <source>
        <dbReference type="PROSITE-ProRule" id="PRU00779"/>
    </source>
</evidence>
<evidence type="ECO:0000313" key="17">
    <source>
        <dbReference type="Proteomes" id="UP001230051"/>
    </source>
</evidence>
<dbReference type="CDD" id="cd00111">
    <property type="entry name" value="Trefoil"/>
    <property type="match status" value="1"/>
</dbReference>
<keyword evidence="6" id="KW-0812">Transmembrane</keyword>
<gene>
    <name evidence="16" type="ORF">AOXY_G36823</name>
</gene>
<dbReference type="Gene3D" id="2.60.40.4100">
    <property type="entry name" value="Zona pellucida, ZP-C domain"/>
    <property type="match status" value="1"/>
</dbReference>
<dbReference type="GO" id="GO:0005886">
    <property type="term" value="C:plasma membrane"/>
    <property type="evidence" value="ECO:0007669"/>
    <property type="project" value="UniProtKB-SubCell"/>
</dbReference>
<dbReference type="PANTHER" id="PTHR23343:SF117">
    <property type="entry name" value="ZONA PELLUCIDA SPERM-BINDING PROTEIN 4-LIKE ISOFORM X1"/>
    <property type="match status" value="1"/>
</dbReference>
<comment type="caution">
    <text evidence="16">The sequence shown here is derived from an EMBL/GenBank/DDBJ whole genome shotgun (WGS) entry which is preliminary data.</text>
</comment>
<evidence type="ECO:0000256" key="2">
    <source>
        <dbReference type="ARBA" id="ARBA00022475"/>
    </source>
</evidence>
<dbReference type="InterPro" id="IPR051148">
    <property type="entry name" value="Zona_Pellucida_Domain_gp"/>
</dbReference>
<dbReference type="PROSITE" id="PS51034">
    <property type="entry name" value="ZP_2"/>
    <property type="match status" value="1"/>
</dbReference>
<comment type="caution">
    <text evidence="13">Lacks conserved residue(s) required for the propagation of feature annotation.</text>
</comment>
<dbReference type="Pfam" id="PF00088">
    <property type="entry name" value="Trefoil"/>
    <property type="match status" value="1"/>
</dbReference>
<dbReference type="InterPro" id="IPR042235">
    <property type="entry name" value="ZP-C_dom"/>
</dbReference>
<reference evidence="16" key="1">
    <citation type="submission" date="2022-02" db="EMBL/GenBank/DDBJ databases">
        <title>Atlantic sturgeon de novo genome assembly.</title>
        <authorList>
            <person name="Stock M."/>
            <person name="Klopp C."/>
            <person name="Guiguen Y."/>
            <person name="Cabau C."/>
            <person name="Parinello H."/>
            <person name="Santidrian Yebra-Pimentel E."/>
            <person name="Kuhl H."/>
            <person name="Dirks R.P."/>
            <person name="Guessner J."/>
            <person name="Wuertz S."/>
            <person name="Du K."/>
            <person name="Schartl M."/>
        </authorList>
    </citation>
    <scope>NUCLEOTIDE SEQUENCE</scope>
    <source>
        <strain evidence="16">STURGEONOMICS-FGT-2020</strain>
        <tissue evidence="16">Whole blood</tissue>
    </source>
</reference>
<evidence type="ECO:0000256" key="1">
    <source>
        <dbReference type="ARBA" id="ARBA00004251"/>
    </source>
</evidence>
<comment type="subcellular location">
    <subcellularLocation>
        <location evidence="1">Cell membrane</location>
        <topology evidence="1">Single-pass type I membrane protein</topology>
    </subcellularLocation>
    <subcellularLocation>
        <location evidence="12">Zona pellucida</location>
    </subcellularLocation>
</comment>
<keyword evidence="2" id="KW-1003">Cell membrane</keyword>
<dbReference type="Gene3D" id="2.60.40.3210">
    <property type="entry name" value="Zona pellucida, ZP-N domain"/>
    <property type="match status" value="1"/>
</dbReference>
<protein>
    <recommendedName>
        <fullName evidence="18">Zona pellucida sperm-binding protein 4</fullName>
    </recommendedName>
</protein>
<dbReference type="Proteomes" id="UP001230051">
    <property type="component" value="Unassembled WGS sequence"/>
</dbReference>
<keyword evidence="17" id="KW-1185">Reference proteome</keyword>
<dbReference type="PROSITE" id="PS51448">
    <property type="entry name" value="P_TREFOIL_2"/>
    <property type="match status" value="1"/>
</dbReference>
<dbReference type="Pfam" id="PF23344">
    <property type="entry name" value="ZP-N"/>
    <property type="match status" value="1"/>
</dbReference>
<keyword evidence="7" id="KW-1133">Transmembrane helix</keyword>
<dbReference type="InterPro" id="IPR044913">
    <property type="entry name" value="P_trefoil_dom_sf"/>
</dbReference>
<keyword evidence="5" id="KW-0165">Cleavage on pair of basic residues</keyword>
<name>A0AAD8CHA3_ACIOX</name>
<dbReference type="Gene3D" id="4.10.110.10">
    <property type="entry name" value="Spasmolytic Protein, domain 1"/>
    <property type="match status" value="1"/>
</dbReference>
<feature type="domain" description="ZP" evidence="14">
    <location>
        <begin position="410"/>
        <end position="603"/>
    </location>
</feature>
<accession>A0AAD8CHA3</accession>
<evidence type="ECO:0000256" key="5">
    <source>
        <dbReference type="ARBA" id="ARBA00022685"/>
    </source>
</evidence>
<dbReference type="Pfam" id="PF00100">
    <property type="entry name" value="Zona_pellucida"/>
    <property type="match status" value="1"/>
</dbReference>
<dbReference type="InterPro" id="IPR055355">
    <property type="entry name" value="ZP-C"/>
</dbReference>
<evidence type="ECO:0000259" key="14">
    <source>
        <dbReference type="PROSITE" id="PS51034"/>
    </source>
</evidence>
<dbReference type="GO" id="GO:0035805">
    <property type="term" value="C:egg coat"/>
    <property type="evidence" value="ECO:0007669"/>
    <property type="project" value="UniProtKB-SubCell"/>
</dbReference>
<evidence type="ECO:0000256" key="11">
    <source>
        <dbReference type="ARBA" id="ARBA00023279"/>
    </source>
</evidence>
<dbReference type="InterPro" id="IPR055356">
    <property type="entry name" value="ZP-N"/>
</dbReference>
<dbReference type="SMART" id="SM00241">
    <property type="entry name" value="ZP"/>
    <property type="match status" value="1"/>
</dbReference>
<dbReference type="SUPFAM" id="SSF57492">
    <property type="entry name" value="Trefoil"/>
    <property type="match status" value="1"/>
</dbReference>
<keyword evidence="4" id="KW-0272">Extracellular matrix</keyword>
<feature type="disulfide bond" evidence="13">
    <location>
        <begin position="380"/>
        <end position="395"/>
    </location>
</feature>
<feature type="domain" description="P-type" evidence="15">
    <location>
        <begin position="368"/>
        <end position="408"/>
    </location>
</feature>
<dbReference type="EMBL" id="JAGXEW010000252">
    <property type="protein sequence ID" value="KAK1142895.1"/>
    <property type="molecule type" value="Genomic_DNA"/>
</dbReference>
<evidence type="ECO:0000256" key="8">
    <source>
        <dbReference type="ARBA" id="ARBA00023136"/>
    </source>
</evidence>
<evidence type="ECO:0000256" key="4">
    <source>
        <dbReference type="ARBA" id="ARBA00022530"/>
    </source>
</evidence>
<dbReference type="PANTHER" id="PTHR23343">
    <property type="entry name" value="ZONA PELLUCIDA SPERM-BINDING PROTEIN"/>
    <property type="match status" value="1"/>
</dbReference>
<dbReference type="InterPro" id="IPR001507">
    <property type="entry name" value="ZP_dom"/>
</dbReference>